<evidence type="ECO:0000313" key="3">
    <source>
        <dbReference type="Proteomes" id="UP001222325"/>
    </source>
</evidence>
<dbReference type="EMBL" id="JARJCN010000014">
    <property type="protein sequence ID" value="KAJ7094569.1"/>
    <property type="molecule type" value="Genomic_DNA"/>
</dbReference>
<organism evidence="2 3">
    <name type="scientific">Mycena belliarum</name>
    <dbReference type="NCBI Taxonomy" id="1033014"/>
    <lineage>
        <taxon>Eukaryota</taxon>
        <taxon>Fungi</taxon>
        <taxon>Dikarya</taxon>
        <taxon>Basidiomycota</taxon>
        <taxon>Agaricomycotina</taxon>
        <taxon>Agaricomycetes</taxon>
        <taxon>Agaricomycetidae</taxon>
        <taxon>Agaricales</taxon>
        <taxon>Marasmiineae</taxon>
        <taxon>Mycenaceae</taxon>
        <taxon>Mycena</taxon>
    </lineage>
</organism>
<evidence type="ECO:0000256" key="1">
    <source>
        <dbReference type="SAM" id="MobiDB-lite"/>
    </source>
</evidence>
<comment type="caution">
    <text evidence="2">The sequence shown here is derived from an EMBL/GenBank/DDBJ whole genome shotgun (WGS) entry which is preliminary data.</text>
</comment>
<accession>A0AAD6XPW0</accession>
<dbReference type="Pfam" id="PF04090">
    <property type="entry name" value="Rrn11"/>
    <property type="match status" value="1"/>
</dbReference>
<sequence>MSFIFAPADAKAPHTARKVHVRRLYDILNLSIQRRDFVRATRAWTILAHCKEVDWRALWRTSVHILAGEFGDTSRSIEFLHIMMLQHPEDRETILREVVLRLIGVGQYREALDELELYLPSFPYQDNALLHLYSALLSLYLSQPPKGGSQSNPSLLRDAQSHFERAKILDPGNAIADAFLDKIQHPNRADVQSGDESDDEVANKDPKRKRLRT</sequence>
<reference evidence="2" key="1">
    <citation type="submission" date="2023-03" db="EMBL/GenBank/DDBJ databases">
        <title>Massive genome expansion in bonnet fungi (Mycena s.s.) driven by repeated elements and novel gene families across ecological guilds.</title>
        <authorList>
            <consortium name="Lawrence Berkeley National Laboratory"/>
            <person name="Harder C.B."/>
            <person name="Miyauchi S."/>
            <person name="Viragh M."/>
            <person name="Kuo A."/>
            <person name="Thoen E."/>
            <person name="Andreopoulos B."/>
            <person name="Lu D."/>
            <person name="Skrede I."/>
            <person name="Drula E."/>
            <person name="Henrissat B."/>
            <person name="Morin E."/>
            <person name="Kohler A."/>
            <person name="Barry K."/>
            <person name="LaButti K."/>
            <person name="Morin E."/>
            <person name="Salamov A."/>
            <person name="Lipzen A."/>
            <person name="Mereny Z."/>
            <person name="Hegedus B."/>
            <person name="Baldrian P."/>
            <person name="Stursova M."/>
            <person name="Weitz H."/>
            <person name="Taylor A."/>
            <person name="Grigoriev I.V."/>
            <person name="Nagy L.G."/>
            <person name="Martin F."/>
            <person name="Kauserud H."/>
        </authorList>
    </citation>
    <scope>NUCLEOTIDE SEQUENCE</scope>
    <source>
        <strain evidence="2">CBHHK173m</strain>
    </source>
</reference>
<proteinExistence type="predicted"/>
<gene>
    <name evidence="2" type="ORF">B0H15DRAFT_128764</name>
</gene>
<protein>
    <submittedName>
        <fullName evidence="2">Uncharacterized protein</fullName>
    </submittedName>
</protein>
<dbReference type="GO" id="GO:0001164">
    <property type="term" value="F:RNA polymerase I core promoter sequence-specific DNA binding"/>
    <property type="evidence" value="ECO:0007669"/>
    <property type="project" value="InterPro"/>
</dbReference>
<dbReference type="PANTHER" id="PTHR28244">
    <property type="entry name" value="RNA POLYMERASE I-SPECIFIC TRANSCRIPTION INITIATION FACTOR RRN11"/>
    <property type="match status" value="1"/>
</dbReference>
<dbReference type="GO" id="GO:0042790">
    <property type="term" value="P:nucleolar large rRNA transcription by RNA polymerase I"/>
    <property type="evidence" value="ECO:0007669"/>
    <property type="project" value="TreeGrafter"/>
</dbReference>
<dbReference type="InterPro" id="IPR053029">
    <property type="entry name" value="RNA_pol_I-specific_init_factor"/>
</dbReference>
<name>A0AAD6XPW0_9AGAR</name>
<feature type="region of interest" description="Disordered" evidence="1">
    <location>
        <begin position="186"/>
        <end position="213"/>
    </location>
</feature>
<dbReference type="InterPro" id="IPR007224">
    <property type="entry name" value="TIF_Rrn11"/>
</dbReference>
<evidence type="ECO:0000313" key="2">
    <source>
        <dbReference type="EMBL" id="KAJ7094569.1"/>
    </source>
</evidence>
<dbReference type="GO" id="GO:0070860">
    <property type="term" value="C:RNA polymerase I core factor complex"/>
    <property type="evidence" value="ECO:0007669"/>
    <property type="project" value="TreeGrafter"/>
</dbReference>
<dbReference type="PANTHER" id="PTHR28244:SF1">
    <property type="entry name" value="RNA POLYMERASE I-SPECIFIC TRANSCRIPTION INITIATION FACTOR RRN11"/>
    <property type="match status" value="1"/>
</dbReference>
<dbReference type="AlphaFoldDB" id="A0AAD6XPW0"/>
<dbReference type="Proteomes" id="UP001222325">
    <property type="component" value="Unassembled WGS sequence"/>
</dbReference>
<dbReference type="GO" id="GO:0001181">
    <property type="term" value="F:RNA polymerase I general transcription initiation factor activity"/>
    <property type="evidence" value="ECO:0007669"/>
    <property type="project" value="InterPro"/>
</dbReference>
<keyword evidence="3" id="KW-1185">Reference proteome</keyword>
<dbReference type="GO" id="GO:0017025">
    <property type="term" value="F:TBP-class protein binding"/>
    <property type="evidence" value="ECO:0007669"/>
    <property type="project" value="TreeGrafter"/>
</dbReference>